<name>A0A0N1IDC6_PAPXU</name>
<feature type="domain" description="Zinc finger ZPR1-type" evidence="6">
    <location>
        <begin position="2"/>
        <end position="94"/>
    </location>
</feature>
<comment type="similarity">
    <text evidence="1">Belongs to the ZPR1 family.</text>
</comment>
<dbReference type="PANTHER" id="PTHR10876:SF0">
    <property type="entry name" value="ZINC FINGER PROTEIN ZPR1"/>
    <property type="match status" value="1"/>
</dbReference>
<dbReference type="EMBL" id="LADI01005877">
    <property type="protein sequence ID" value="KPJ20619.1"/>
    <property type="molecule type" value="Genomic_DNA"/>
</dbReference>
<dbReference type="STRING" id="66420.A0A0N1IDC6"/>
<keyword evidence="8" id="KW-1185">Reference proteome</keyword>
<dbReference type="SMART" id="SM00709">
    <property type="entry name" value="Zpr1"/>
    <property type="match status" value="1"/>
</dbReference>
<dbReference type="InterPro" id="IPR004457">
    <property type="entry name" value="Znf_ZPR1"/>
</dbReference>
<proteinExistence type="inferred from homology"/>
<accession>A0A0N1IDC6</accession>
<protein>
    <submittedName>
        <fullName evidence="7">Zinc finger protein ZPR1</fullName>
    </submittedName>
</protein>
<dbReference type="Gene3D" id="2.60.120.1040">
    <property type="entry name" value="ZPR1, A/B domain"/>
    <property type="match status" value="1"/>
</dbReference>
<dbReference type="Pfam" id="PF22794">
    <property type="entry name" value="jr-ZPR1"/>
    <property type="match status" value="1"/>
</dbReference>
<evidence type="ECO:0000256" key="3">
    <source>
        <dbReference type="ARBA" id="ARBA00022771"/>
    </source>
</evidence>
<evidence type="ECO:0000256" key="1">
    <source>
        <dbReference type="ARBA" id="ARBA00008354"/>
    </source>
</evidence>
<dbReference type="InterPro" id="IPR042451">
    <property type="entry name" value="ZPR1_A/B_dom"/>
</dbReference>
<evidence type="ECO:0000313" key="8">
    <source>
        <dbReference type="Proteomes" id="UP000053268"/>
    </source>
</evidence>
<keyword evidence="2" id="KW-0479">Metal-binding</keyword>
<reference evidence="7 8" key="1">
    <citation type="journal article" date="2015" name="Nat. Commun.">
        <title>Outbred genome sequencing and CRISPR/Cas9 gene editing in butterflies.</title>
        <authorList>
            <person name="Li X."/>
            <person name="Fan D."/>
            <person name="Zhang W."/>
            <person name="Liu G."/>
            <person name="Zhang L."/>
            <person name="Zhao L."/>
            <person name="Fang X."/>
            <person name="Chen L."/>
            <person name="Dong Y."/>
            <person name="Chen Y."/>
            <person name="Ding Y."/>
            <person name="Zhao R."/>
            <person name="Feng M."/>
            <person name="Zhu Y."/>
            <person name="Feng Y."/>
            <person name="Jiang X."/>
            <person name="Zhu D."/>
            <person name="Xiang H."/>
            <person name="Feng X."/>
            <person name="Li S."/>
            <person name="Wang J."/>
            <person name="Zhang G."/>
            <person name="Kronforst M.R."/>
            <person name="Wang W."/>
        </authorList>
    </citation>
    <scope>NUCLEOTIDE SEQUENCE [LARGE SCALE GENOMIC DNA]</scope>
    <source>
        <strain evidence="7">Ya'a_city_454_Px</strain>
        <tissue evidence="7">Whole body</tissue>
    </source>
</reference>
<gene>
    <name evidence="7" type="ORF">RR46_00077</name>
</gene>
<feature type="compositionally biased region" description="Basic and acidic residues" evidence="5">
    <location>
        <begin position="126"/>
        <end position="135"/>
    </location>
</feature>
<evidence type="ECO:0000256" key="5">
    <source>
        <dbReference type="SAM" id="MobiDB-lite"/>
    </source>
</evidence>
<evidence type="ECO:0000256" key="2">
    <source>
        <dbReference type="ARBA" id="ARBA00022723"/>
    </source>
</evidence>
<dbReference type="PANTHER" id="PTHR10876">
    <property type="entry name" value="ZINC FINGER PROTEIN ZPR1"/>
    <property type="match status" value="1"/>
</dbReference>
<evidence type="ECO:0000313" key="7">
    <source>
        <dbReference type="EMBL" id="KPJ20619.1"/>
    </source>
</evidence>
<dbReference type="AlphaFoldDB" id="A0A0N1IDC6"/>
<comment type="caution">
    <text evidence="7">The sequence shown here is derived from an EMBL/GenBank/DDBJ whole genome shotgun (WGS) entry which is preliminary data.</text>
</comment>
<dbReference type="InterPro" id="IPR056180">
    <property type="entry name" value="ZPR1_jr_dom"/>
</dbReference>
<evidence type="ECO:0000259" key="6">
    <source>
        <dbReference type="SMART" id="SM00709"/>
    </source>
</evidence>
<dbReference type="GO" id="GO:0005634">
    <property type="term" value="C:nucleus"/>
    <property type="evidence" value="ECO:0007669"/>
    <property type="project" value="TreeGrafter"/>
</dbReference>
<keyword evidence="3" id="KW-0863">Zinc-finger</keyword>
<dbReference type="GO" id="GO:0008270">
    <property type="term" value="F:zinc ion binding"/>
    <property type="evidence" value="ECO:0007669"/>
    <property type="project" value="UniProtKB-KW"/>
</dbReference>
<dbReference type="InterPro" id="IPR040141">
    <property type="entry name" value="ZPR1"/>
</dbReference>
<organism evidence="7 8">
    <name type="scientific">Papilio xuthus</name>
    <name type="common">Asian swallowtail butterfly</name>
    <dbReference type="NCBI Taxonomy" id="66420"/>
    <lineage>
        <taxon>Eukaryota</taxon>
        <taxon>Metazoa</taxon>
        <taxon>Ecdysozoa</taxon>
        <taxon>Arthropoda</taxon>
        <taxon>Hexapoda</taxon>
        <taxon>Insecta</taxon>
        <taxon>Pterygota</taxon>
        <taxon>Neoptera</taxon>
        <taxon>Endopterygota</taxon>
        <taxon>Lepidoptera</taxon>
        <taxon>Glossata</taxon>
        <taxon>Ditrysia</taxon>
        <taxon>Papilionoidea</taxon>
        <taxon>Papilionidae</taxon>
        <taxon>Papilioninae</taxon>
        <taxon>Papilio</taxon>
    </lineage>
</organism>
<keyword evidence="4" id="KW-0862">Zinc</keyword>
<sequence>MILCCQSETCSMSIPELDFEVGGRALGGRFSTPEGLLQAAAQQLREAPGLMGDAPGLAQDKLSGFLDKLEEVLEGKRAITLVLDDPAGNSYVQCLSDDPKLPDDGLKVTHYERSYEQNDELGLNDMKTEGYDEET</sequence>
<dbReference type="Proteomes" id="UP000053268">
    <property type="component" value="Unassembled WGS sequence"/>
</dbReference>
<feature type="region of interest" description="Disordered" evidence="5">
    <location>
        <begin position="112"/>
        <end position="135"/>
    </location>
</feature>
<evidence type="ECO:0000256" key="4">
    <source>
        <dbReference type="ARBA" id="ARBA00022833"/>
    </source>
</evidence>